<gene>
    <name evidence="1" type="ORF">WN944_006847</name>
</gene>
<protein>
    <submittedName>
        <fullName evidence="1">Uncharacterized protein</fullName>
    </submittedName>
</protein>
<dbReference type="EMBL" id="JBCGBO010000003">
    <property type="protein sequence ID" value="KAK9214847.1"/>
    <property type="molecule type" value="Genomic_DNA"/>
</dbReference>
<dbReference type="Proteomes" id="UP001428341">
    <property type="component" value="Unassembled WGS sequence"/>
</dbReference>
<organism evidence="1 2">
    <name type="scientific">Citrus x changshan-huyou</name>
    <dbReference type="NCBI Taxonomy" id="2935761"/>
    <lineage>
        <taxon>Eukaryota</taxon>
        <taxon>Viridiplantae</taxon>
        <taxon>Streptophyta</taxon>
        <taxon>Embryophyta</taxon>
        <taxon>Tracheophyta</taxon>
        <taxon>Spermatophyta</taxon>
        <taxon>Magnoliopsida</taxon>
        <taxon>eudicotyledons</taxon>
        <taxon>Gunneridae</taxon>
        <taxon>Pentapetalae</taxon>
        <taxon>rosids</taxon>
        <taxon>malvids</taxon>
        <taxon>Sapindales</taxon>
        <taxon>Rutaceae</taxon>
        <taxon>Aurantioideae</taxon>
        <taxon>Citrus</taxon>
    </lineage>
</organism>
<accession>A0AAP0QXI8</accession>
<name>A0AAP0QXI8_9ROSI</name>
<proteinExistence type="predicted"/>
<reference evidence="1 2" key="1">
    <citation type="submission" date="2024-05" db="EMBL/GenBank/DDBJ databases">
        <title>Haplotype-resolved chromosome-level genome assembly of Huyou (Citrus changshanensis).</title>
        <authorList>
            <person name="Miao C."/>
            <person name="Chen W."/>
            <person name="Wu Y."/>
            <person name="Wang L."/>
            <person name="Zhao S."/>
            <person name="Grierson D."/>
            <person name="Xu C."/>
            <person name="Chen K."/>
        </authorList>
    </citation>
    <scope>NUCLEOTIDE SEQUENCE [LARGE SCALE GENOMIC DNA]</scope>
    <source>
        <strain evidence="1">01-14</strain>
        <tissue evidence="1">Leaf</tissue>
    </source>
</reference>
<keyword evidence="2" id="KW-1185">Reference proteome</keyword>
<sequence length="103" mass="12207">MIIKAFPIMIQRYEAQQVYNPSCQNFLVITLNTITAQVILHLHHVVPLIFCHFDIMFLRLNLSSSILLNWFLVVLNDLHSLMFQWNCSFEDIDKKHCWLTMAI</sequence>
<evidence type="ECO:0000313" key="1">
    <source>
        <dbReference type="EMBL" id="KAK9214847.1"/>
    </source>
</evidence>
<comment type="caution">
    <text evidence="1">The sequence shown here is derived from an EMBL/GenBank/DDBJ whole genome shotgun (WGS) entry which is preliminary data.</text>
</comment>
<dbReference type="AlphaFoldDB" id="A0AAP0QXI8"/>
<evidence type="ECO:0000313" key="2">
    <source>
        <dbReference type="Proteomes" id="UP001428341"/>
    </source>
</evidence>